<evidence type="ECO:0000313" key="3">
    <source>
        <dbReference type="EMBL" id="CAA3018562.1"/>
    </source>
</evidence>
<feature type="compositionally biased region" description="Low complexity" evidence="1">
    <location>
        <begin position="57"/>
        <end position="67"/>
    </location>
</feature>
<evidence type="ECO:0000313" key="4">
    <source>
        <dbReference type="Proteomes" id="UP000594638"/>
    </source>
</evidence>
<dbReference type="AlphaFoldDB" id="A0A8S0UQF5"/>
<feature type="chain" id="PRO_5035843701" evidence="2">
    <location>
        <begin position="29"/>
        <end position="151"/>
    </location>
</feature>
<protein>
    <submittedName>
        <fullName evidence="3">Uncharacterized protein</fullName>
    </submittedName>
</protein>
<evidence type="ECO:0000256" key="2">
    <source>
        <dbReference type="SAM" id="SignalP"/>
    </source>
</evidence>
<gene>
    <name evidence="3" type="ORF">OLEA9_A081406</name>
</gene>
<dbReference type="Gramene" id="OE9A081406T1">
    <property type="protein sequence ID" value="OE9A081406C1"/>
    <property type="gene ID" value="OE9A081406"/>
</dbReference>
<dbReference type="Proteomes" id="UP000594638">
    <property type="component" value="Unassembled WGS sequence"/>
</dbReference>
<feature type="compositionally biased region" description="Pro residues" evidence="1">
    <location>
        <begin position="68"/>
        <end position="99"/>
    </location>
</feature>
<feature type="signal peptide" evidence="2">
    <location>
        <begin position="1"/>
        <end position="28"/>
    </location>
</feature>
<comment type="caution">
    <text evidence="3">The sequence shown here is derived from an EMBL/GenBank/DDBJ whole genome shotgun (WGS) entry which is preliminary data.</text>
</comment>
<proteinExistence type="predicted"/>
<dbReference type="EMBL" id="CACTIH010007869">
    <property type="protein sequence ID" value="CAA3018562.1"/>
    <property type="molecule type" value="Genomic_DNA"/>
</dbReference>
<reference evidence="3 4" key="1">
    <citation type="submission" date="2019-12" db="EMBL/GenBank/DDBJ databases">
        <authorList>
            <person name="Alioto T."/>
            <person name="Alioto T."/>
            <person name="Gomez Garrido J."/>
        </authorList>
    </citation>
    <scope>NUCLEOTIDE SEQUENCE [LARGE SCALE GENOMIC DNA]</scope>
</reference>
<feature type="region of interest" description="Disordered" evidence="1">
    <location>
        <begin position="40"/>
        <end position="99"/>
    </location>
</feature>
<keyword evidence="2" id="KW-0732">Signal</keyword>
<organism evidence="3 4">
    <name type="scientific">Olea europaea subsp. europaea</name>
    <dbReference type="NCBI Taxonomy" id="158383"/>
    <lineage>
        <taxon>Eukaryota</taxon>
        <taxon>Viridiplantae</taxon>
        <taxon>Streptophyta</taxon>
        <taxon>Embryophyta</taxon>
        <taxon>Tracheophyta</taxon>
        <taxon>Spermatophyta</taxon>
        <taxon>Magnoliopsida</taxon>
        <taxon>eudicotyledons</taxon>
        <taxon>Gunneridae</taxon>
        <taxon>Pentapetalae</taxon>
        <taxon>asterids</taxon>
        <taxon>lamiids</taxon>
        <taxon>Lamiales</taxon>
        <taxon>Oleaceae</taxon>
        <taxon>Oleeae</taxon>
        <taxon>Olea</taxon>
    </lineage>
</organism>
<evidence type="ECO:0000256" key="1">
    <source>
        <dbReference type="SAM" id="MobiDB-lite"/>
    </source>
</evidence>
<sequence length="151" mass="16375">MASDYGQKLASMILFSVLFLGMVKSSHSCPSCYRAPPNAPPPPPTVMGQSPPPPCLEPHSPSSSYPPNTFPPPAYVNPPPVPENNPIPPPGSTGNNPIPPPPTPFLPYYPWFYLNPPGVPCRHCSAATILPQSTLWVSSLMFPLLFWFLLN</sequence>
<feature type="compositionally biased region" description="Pro residues" evidence="1">
    <location>
        <begin position="40"/>
        <end position="56"/>
    </location>
</feature>
<name>A0A8S0UQF5_OLEEU</name>
<keyword evidence="4" id="KW-1185">Reference proteome</keyword>
<accession>A0A8S0UQF5</accession>